<evidence type="ECO:0000256" key="4">
    <source>
        <dbReference type="ARBA" id="ARBA00022989"/>
    </source>
</evidence>
<keyword evidence="9" id="KW-1185">Reference proteome</keyword>
<dbReference type="EMBL" id="JACVVK020000229">
    <property type="protein sequence ID" value="KAK7483299.1"/>
    <property type="molecule type" value="Genomic_DNA"/>
</dbReference>
<evidence type="ECO:0000256" key="6">
    <source>
        <dbReference type="ARBA" id="ARBA00023157"/>
    </source>
</evidence>
<keyword evidence="4" id="KW-1133">Transmembrane helix</keyword>
<evidence type="ECO:0000313" key="9">
    <source>
        <dbReference type="Proteomes" id="UP001519460"/>
    </source>
</evidence>
<organism evidence="8 9">
    <name type="scientific">Batillaria attramentaria</name>
    <dbReference type="NCBI Taxonomy" id="370345"/>
    <lineage>
        <taxon>Eukaryota</taxon>
        <taxon>Metazoa</taxon>
        <taxon>Spiralia</taxon>
        <taxon>Lophotrochozoa</taxon>
        <taxon>Mollusca</taxon>
        <taxon>Gastropoda</taxon>
        <taxon>Caenogastropoda</taxon>
        <taxon>Sorbeoconcha</taxon>
        <taxon>Cerithioidea</taxon>
        <taxon>Batillariidae</taxon>
        <taxon>Batillaria</taxon>
    </lineage>
</organism>
<dbReference type="PRINTS" id="PR00261">
    <property type="entry name" value="LDLRECEPTOR"/>
</dbReference>
<feature type="disulfide bond" evidence="7">
    <location>
        <begin position="501"/>
        <end position="519"/>
    </location>
</feature>
<dbReference type="InterPro" id="IPR002172">
    <property type="entry name" value="LDrepeatLR_classA_rpt"/>
</dbReference>
<keyword evidence="3" id="KW-0677">Repeat</keyword>
<dbReference type="CDD" id="cd00112">
    <property type="entry name" value="LDLa"/>
    <property type="match status" value="2"/>
</dbReference>
<dbReference type="GO" id="GO:0016020">
    <property type="term" value="C:membrane"/>
    <property type="evidence" value="ECO:0007669"/>
    <property type="project" value="UniProtKB-SubCell"/>
</dbReference>
<dbReference type="Proteomes" id="UP001519460">
    <property type="component" value="Unassembled WGS sequence"/>
</dbReference>
<dbReference type="InterPro" id="IPR050685">
    <property type="entry name" value="LDLR"/>
</dbReference>
<evidence type="ECO:0000256" key="7">
    <source>
        <dbReference type="PROSITE-ProRule" id="PRU00124"/>
    </source>
</evidence>
<evidence type="ECO:0000313" key="8">
    <source>
        <dbReference type="EMBL" id="KAK7483299.1"/>
    </source>
</evidence>
<comment type="caution">
    <text evidence="8">The sequence shown here is derived from an EMBL/GenBank/DDBJ whole genome shotgun (WGS) entry which is preliminary data.</text>
</comment>
<evidence type="ECO:0000256" key="5">
    <source>
        <dbReference type="ARBA" id="ARBA00023136"/>
    </source>
</evidence>
<comment type="subcellular location">
    <subcellularLocation>
        <location evidence="1">Membrane</location>
        <topology evidence="1">Single-pass membrane protein</topology>
    </subcellularLocation>
</comment>
<dbReference type="AlphaFoldDB" id="A0ABD0K8A3"/>
<feature type="disulfide bond" evidence="7">
    <location>
        <begin position="513"/>
        <end position="528"/>
    </location>
</feature>
<dbReference type="SUPFAM" id="SSF57424">
    <property type="entry name" value="LDL receptor-like module"/>
    <property type="match status" value="2"/>
</dbReference>
<evidence type="ECO:0000256" key="3">
    <source>
        <dbReference type="ARBA" id="ARBA00022737"/>
    </source>
</evidence>
<sequence length="608" mass="68841">MHTGLVFRTVHTELFAFDKGRFKMYPKLFRRQARARQQQATRKKCVKLTMLLLMLWSVAEHAQTTPTPSSETRCENETLTCSYPGQEIKIHCDMAGMTGQENWTIEDDGCTRRISWSIKVPEGHGIILETEFRNKRDGDERSRHLDANFFLYLLNIPELRNSPKLELVSFDNVRLCFVLTTQAGLRSNTRSIGVSYTAYPMSEIPVKVYWDFYSWDWMYDCSLPRRVPEILQCDMIQQCIGGEDEPPTCEIPTECDLNWIPSGDDCLRIVGGDIEYPVSDLCNVIFDAKEASLVSQNERDLVVNALRAKCAGQMNFGPIAMSLKKVKPKSETLSHLYRFLWQWGGEGSPIAYHEAPFVSNNINNDCAVLGVSKEKTELQPITCDPQHVGDKADAYVCMKPKTQKGNQNREPTGVNLQPAQETPTGIHTKVCPDGSLVLTFHPCNSAEGWSERNLPLFPCKNGASVHYSLVCDGVDDCTDGSDGTMCRNARYSFISGRMFLCEHFQLVPPSFRCDGVPDCFDGSDEKVCLSCRKSVKKRIHFYDSYSHRQSIQYSTQCPGYGCFPYDYIRYMNCDEYNGIGQYDTPNITPPGKLELDGFGLHTLTSMTK</sequence>
<feature type="disulfide bond" evidence="7">
    <location>
        <begin position="459"/>
        <end position="477"/>
    </location>
</feature>
<dbReference type="GO" id="GO:0016192">
    <property type="term" value="P:vesicle-mediated transport"/>
    <property type="evidence" value="ECO:0007669"/>
    <property type="project" value="UniProtKB-ARBA"/>
</dbReference>
<dbReference type="Pfam" id="PF00057">
    <property type="entry name" value="Ldl_recept_a"/>
    <property type="match status" value="2"/>
</dbReference>
<evidence type="ECO:0000256" key="1">
    <source>
        <dbReference type="ARBA" id="ARBA00004167"/>
    </source>
</evidence>
<dbReference type="SMART" id="SM00192">
    <property type="entry name" value="LDLa"/>
    <property type="match status" value="3"/>
</dbReference>
<feature type="disulfide bond" evidence="7">
    <location>
        <begin position="471"/>
        <end position="486"/>
    </location>
</feature>
<reference evidence="8 9" key="1">
    <citation type="journal article" date="2023" name="Sci. Data">
        <title>Genome assembly of the Korean intertidal mud-creeper Batillaria attramentaria.</title>
        <authorList>
            <person name="Patra A.K."/>
            <person name="Ho P.T."/>
            <person name="Jun S."/>
            <person name="Lee S.J."/>
            <person name="Kim Y."/>
            <person name="Won Y.J."/>
        </authorList>
    </citation>
    <scope>NUCLEOTIDE SEQUENCE [LARGE SCALE GENOMIC DNA]</scope>
    <source>
        <strain evidence="8">Wonlab-2016</strain>
    </source>
</reference>
<keyword evidence="6 7" id="KW-1015">Disulfide bond</keyword>
<keyword evidence="5" id="KW-0472">Membrane</keyword>
<accession>A0ABD0K8A3</accession>
<comment type="caution">
    <text evidence="7">Lacks conserved residue(s) required for the propagation of feature annotation.</text>
</comment>
<name>A0ABD0K8A3_9CAEN</name>
<dbReference type="PROSITE" id="PS50068">
    <property type="entry name" value="LDLRA_2"/>
    <property type="match status" value="2"/>
</dbReference>
<protein>
    <submittedName>
        <fullName evidence="8">Uncharacterized protein</fullName>
    </submittedName>
</protein>
<feature type="non-terminal residue" evidence="8">
    <location>
        <position position="608"/>
    </location>
</feature>
<gene>
    <name evidence="8" type="ORF">BaRGS_00025466</name>
</gene>
<dbReference type="PANTHER" id="PTHR24270:SF62">
    <property type="entry name" value="LOW-DENSITY LIPOPROTEIN RECEPTOR-RELATED PROTEIN 2"/>
    <property type="match status" value="1"/>
</dbReference>
<proteinExistence type="predicted"/>
<evidence type="ECO:0000256" key="2">
    <source>
        <dbReference type="ARBA" id="ARBA00022692"/>
    </source>
</evidence>
<dbReference type="InterPro" id="IPR036055">
    <property type="entry name" value="LDL_receptor-like_sf"/>
</dbReference>
<dbReference type="Gene3D" id="4.10.400.10">
    <property type="entry name" value="Low-density Lipoprotein Receptor"/>
    <property type="match status" value="2"/>
</dbReference>
<dbReference type="PANTHER" id="PTHR24270">
    <property type="entry name" value="LOW-DENSITY LIPOPROTEIN RECEPTOR-RELATED"/>
    <property type="match status" value="1"/>
</dbReference>
<keyword evidence="2" id="KW-0812">Transmembrane</keyword>